<gene>
    <name evidence="1" type="ORF">JTE90_013583</name>
</gene>
<comment type="caution">
    <text evidence="1">The sequence shown here is derived from an EMBL/GenBank/DDBJ whole genome shotgun (WGS) entry which is preliminary data.</text>
</comment>
<proteinExistence type="predicted"/>
<protein>
    <submittedName>
        <fullName evidence="1">Uncharacterized protein</fullName>
    </submittedName>
</protein>
<reference evidence="1 2" key="1">
    <citation type="journal article" date="2022" name="Nat. Ecol. Evol.">
        <title>A masculinizing supergene underlies an exaggerated male reproductive morph in a spider.</title>
        <authorList>
            <person name="Hendrickx F."/>
            <person name="De Corte Z."/>
            <person name="Sonet G."/>
            <person name="Van Belleghem S.M."/>
            <person name="Kostlbacher S."/>
            <person name="Vangestel C."/>
        </authorList>
    </citation>
    <scope>NUCLEOTIDE SEQUENCE [LARGE SCALE GENOMIC DNA]</scope>
    <source>
        <strain evidence="1">W744_W776</strain>
    </source>
</reference>
<accession>A0AAV6VHA4</accession>
<evidence type="ECO:0000313" key="1">
    <source>
        <dbReference type="EMBL" id="KAG8195106.1"/>
    </source>
</evidence>
<keyword evidence="2" id="KW-1185">Reference proteome</keyword>
<name>A0AAV6VHA4_9ARAC</name>
<organism evidence="1 2">
    <name type="scientific">Oedothorax gibbosus</name>
    <dbReference type="NCBI Taxonomy" id="931172"/>
    <lineage>
        <taxon>Eukaryota</taxon>
        <taxon>Metazoa</taxon>
        <taxon>Ecdysozoa</taxon>
        <taxon>Arthropoda</taxon>
        <taxon>Chelicerata</taxon>
        <taxon>Arachnida</taxon>
        <taxon>Araneae</taxon>
        <taxon>Araneomorphae</taxon>
        <taxon>Entelegynae</taxon>
        <taxon>Araneoidea</taxon>
        <taxon>Linyphiidae</taxon>
        <taxon>Erigoninae</taxon>
        <taxon>Oedothorax</taxon>
    </lineage>
</organism>
<sequence length="90" mass="9606">MLTEAELIRFVDYVLGVVPPEKAKCALGLLPNFSSRFRVGRFLDQSSQHPASPKSGPNIAHRSVSTTLGLATPGILGKGGICIYHPHPPS</sequence>
<evidence type="ECO:0000313" key="2">
    <source>
        <dbReference type="Proteomes" id="UP000827092"/>
    </source>
</evidence>
<dbReference type="EMBL" id="JAFNEN010000093">
    <property type="protein sequence ID" value="KAG8195106.1"/>
    <property type="molecule type" value="Genomic_DNA"/>
</dbReference>
<dbReference type="Proteomes" id="UP000827092">
    <property type="component" value="Unassembled WGS sequence"/>
</dbReference>
<dbReference type="AlphaFoldDB" id="A0AAV6VHA4"/>